<dbReference type="GO" id="GO:0003700">
    <property type="term" value="F:DNA-binding transcription factor activity"/>
    <property type="evidence" value="ECO:0007669"/>
    <property type="project" value="InterPro"/>
</dbReference>
<evidence type="ECO:0000259" key="4">
    <source>
        <dbReference type="PROSITE" id="PS01124"/>
    </source>
</evidence>
<dbReference type="RefSeq" id="WP_091395570.1">
    <property type="nucleotide sequence ID" value="NZ_FNQY01000006.1"/>
</dbReference>
<dbReference type="GO" id="GO:0043565">
    <property type="term" value="F:sequence-specific DNA binding"/>
    <property type="evidence" value="ECO:0007669"/>
    <property type="project" value="InterPro"/>
</dbReference>
<keyword evidence="6" id="KW-1185">Reference proteome</keyword>
<keyword evidence="2 5" id="KW-0238">DNA-binding</keyword>
<keyword evidence="3" id="KW-0804">Transcription</keyword>
<dbReference type="Gene3D" id="1.10.10.60">
    <property type="entry name" value="Homeodomain-like"/>
    <property type="match status" value="1"/>
</dbReference>
<keyword evidence="1" id="KW-0805">Transcription regulation</keyword>
<dbReference type="SUPFAM" id="SSF46689">
    <property type="entry name" value="Homeodomain-like"/>
    <property type="match status" value="1"/>
</dbReference>
<dbReference type="SMART" id="SM00342">
    <property type="entry name" value="HTH_ARAC"/>
    <property type="match status" value="1"/>
</dbReference>
<dbReference type="PANTHER" id="PTHR43280">
    <property type="entry name" value="ARAC-FAMILY TRANSCRIPTIONAL REGULATOR"/>
    <property type="match status" value="1"/>
</dbReference>
<dbReference type="PANTHER" id="PTHR43280:SF2">
    <property type="entry name" value="HTH-TYPE TRANSCRIPTIONAL REGULATOR EXSA"/>
    <property type="match status" value="1"/>
</dbReference>
<dbReference type="PROSITE" id="PS01124">
    <property type="entry name" value="HTH_ARAC_FAMILY_2"/>
    <property type="match status" value="1"/>
</dbReference>
<dbReference type="PRINTS" id="PR00032">
    <property type="entry name" value="HTHARAC"/>
</dbReference>
<proteinExistence type="predicted"/>
<dbReference type="InterPro" id="IPR009057">
    <property type="entry name" value="Homeodomain-like_sf"/>
</dbReference>
<evidence type="ECO:0000256" key="3">
    <source>
        <dbReference type="ARBA" id="ARBA00023163"/>
    </source>
</evidence>
<name>A0A1H3XQK6_9BACT</name>
<evidence type="ECO:0000313" key="5">
    <source>
        <dbReference type="EMBL" id="SEA01807.1"/>
    </source>
</evidence>
<dbReference type="STRING" id="551991.SAMN05192529_10663"/>
<dbReference type="AlphaFoldDB" id="A0A1H3XQK6"/>
<protein>
    <submittedName>
        <fullName evidence="5">AraC-type DNA-binding protein</fullName>
    </submittedName>
</protein>
<dbReference type="Pfam" id="PF12833">
    <property type="entry name" value="HTH_18"/>
    <property type="match status" value="1"/>
</dbReference>
<dbReference type="Proteomes" id="UP000199041">
    <property type="component" value="Unassembled WGS sequence"/>
</dbReference>
<dbReference type="OrthoDB" id="629929at2"/>
<evidence type="ECO:0000256" key="2">
    <source>
        <dbReference type="ARBA" id="ARBA00023125"/>
    </source>
</evidence>
<dbReference type="InterPro" id="IPR020449">
    <property type="entry name" value="Tscrpt_reg_AraC-type_HTH"/>
</dbReference>
<evidence type="ECO:0000256" key="1">
    <source>
        <dbReference type="ARBA" id="ARBA00023015"/>
    </source>
</evidence>
<dbReference type="EMBL" id="FNQY01000006">
    <property type="protein sequence ID" value="SEA01807.1"/>
    <property type="molecule type" value="Genomic_DNA"/>
</dbReference>
<accession>A0A1H3XQK6</accession>
<gene>
    <name evidence="5" type="ORF">SAMN05192529_10663</name>
</gene>
<feature type="domain" description="HTH araC/xylS-type" evidence="4">
    <location>
        <begin position="193"/>
        <end position="296"/>
    </location>
</feature>
<organism evidence="5 6">
    <name type="scientific">Arachidicoccus rhizosphaerae</name>
    <dbReference type="NCBI Taxonomy" id="551991"/>
    <lineage>
        <taxon>Bacteria</taxon>
        <taxon>Pseudomonadati</taxon>
        <taxon>Bacteroidota</taxon>
        <taxon>Chitinophagia</taxon>
        <taxon>Chitinophagales</taxon>
        <taxon>Chitinophagaceae</taxon>
        <taxon>Arachidicoccus</taxon>
    </lineage>
</organism>
<dbReference type="InterPro" id="IPR018060">
    <property type="entry name" value="HTH_AraC"/>
</dbReference>
<sequence>MNKVQSLEQFYKTQLDAAVPELWNQIGHFDVFSFNDYASCMIKPIAFQYRNYLKIGLIYGKYEVQYADTTYAIDKQALLFTNSSVPYSWEALGSAQHGFFCLFTESFFHHFGDPGRYTVFQPGGLPVINISDHQAIIASRLFEQMLDTWQLDDPHKFDKMRVLVFELLFKAEKLQPAILAPPSPINAAGKITTQFMELLESQFSAGDSLQLRTPADYAENLAVHVNHLNKALKETLHKSTTEIIQDRILTEAKSLLKHTGKDISEIAFELGFKQSTHFHNFFKKKLTVTPLQYRAG</sequence>
<reference evidence="5 6" key="1">
    <citation type="submission" date="2016-10" db="EMBL/GenBank/DDBJ databases">
        <authorList>
            <person name="de Groot N.N."/>
        </authorList>
    </citation>
    <scope>NUCLEOTIDE SEQUENCE [LARGE SCALE GENOMIC DNA]</scope>
    <source>
        <strain evidence="5 6">Vu-144</strain>
    </source>
</reference>
<evidence type="ECO:0000313" key="6">
    <source>
        <dbReference type="Proteomes" id="UP000199041"/>
    </source>
</evidence>